<feature type="compositionally biased region" description="Low complexity" evidence="3">
    <location>
        <begin position="409"/>
        <end position="420"/>
    </location>
</feature>
<dbReference type="GO" id="GO:0005737">
    <property type="term" value="C:cytoplasm"/>
    <property type="evidence" value="ECO:0007669"/>
    <property type="project" value="TreeGrafter"/>
</dbReference>
<organism evidence="4 5">
    <name type="scientific">Stachybotrys elegans</name>
    <dbReference type="NCBI Taxonomy" id="80388"/>
    <lineage>
        <taxon>Eukaryota</taxon>
        <taxon>Fungi</taxon>
        <taxon>Dikarya</taxon>
        <taxon>Ascomycota</taxon>
        <taxon>Pezizomycotina</taxon>
        <taxon>Sordariomycetes</taxon>
        <taxon>Hypocreomycetidae</taxon>
        <taxon>Hypocreales</taxon>
        <taxon>Stachybotryaceae</taxon>
        <taxon>Stachybotrys</taxon>
    </lineage>
</organism>
<feature type="compositionally biased region" description="Low complexity" evidence="3">
    <location>
        <begin position="125"/>
        <end position="146"/>
    </location>
</feature>
<dbReference type="InterPro" id="IPR032675">
    <property type="entry name" value="LRR_dom_sf"/>
</dbReference>
<feature type="compositionally biased region" description="Polar residues" evidence="3">
    <location>
        <begin position="320"/>
        <end position="345"/>
    </location>
</feature>
<feature type="compositionally biased region" description="Low complexity" evidence="3">
    <location>
        <begin position="944"/>
        <end position="957"/>
    </location>
</feature>
<dbReference type="PANTHER" id="PTHR48051:SF27">
    <property type="entry name" value="LEUCINE-RICH REPEAT-CONTAINING PROTEIN 40"/>
    <property type="match status" value="1"/>
</dbReference>
<evidence type="ECO:0000313" key="5">
    <source>
        <dbReference type="Proteomes" id="UP000813444"/>
    </source>
</evidence>
<dbReference type="Gene3D" id="3.80.10.10">
    <property type="entry name" value="Ribonuclease Inhibitor"/>
    <property type="match status" value="3"/>
</dbReference>
<feature type="compositionally biased region" description="Low complexity" evidence="3">
    <location>
        <begin position="52"/>
        <end position="66"/>
    </location>
</feature>
<feature type="region of interest" description="Disordered" evidence="3">
    <location>
        <begin position="865"/>
        <end position="975"/>
    </location>
</feature>
<keyword evidence="1" id="KW-0433">Leucine-rich repeat</keyword>
<dbReference type="EMBL" id="JAGPNK010000011">
    <property type="protein sequence ID" value="KAH7311632.1"/>
    <property type="molecule type" value="Genomic_DNA"/>
</dbReference>
<feature type="compositionally biased region" description="Low complexity" evidence="3">
    <location>
        <begin position="32"/>
        <end position="45"/>
    </location>
</feature>
<feature type="compositionally biased region" description="Low complexity" evidence="3">
    <location>
        <begin position="266"/>
        <end position="280"/>
    </location>
</feature>
<sequence length="1191" mass="128679">MDDSQRRSSTAIPRLSRLPVSRPASALPKPTSALPRPTSLRPSPSKEALNRTPATTKPTTPTTSAPRLRNSTSYSQLRPGSAASQDGRSSRLRASASREQLSGSYVRSSSVKPKSQPPVAMPTGLRAAPSPRRRPSLASLPQSQPESPEEPSNDDSQSPDADQHIFKRRLTLTRRPSESFTLPPFQEFGYGLATELGTDARPPSSSTENSTGAYDTIRARPGNSRPSLSERTIETLSQLPSSPALKSKSSTHFDPPRKARSNSRPGSSYASDSSRLSSRPGSRDGGMAESLESRFSTMRASTNSFMTPLSETGHTPRRIASTNTRNQVPRASNSRPSLISPSRSVMSPPLQERSESPAGMEKSYGSLSRSASQTAGPLKSRKSINGMFKKPSLPTLDHAAINADSRGHASLNSAKSSNASWDGSIPSNDSATSATTLDSAEPGTPTSRKTSAALREQIAKAKAAKRAAARQPSIVPSPEEMEAPIIPSDDGFDFGMAYSDPFNLNKGQDPKKKVMNQRVSAARTSGRLNIAALGLKEIPIEVMKMYDLESLGTGDGSWAESVDLTRLVAADNELENLDDFMFPDSSPESFAEEDDSQGSIFAGLETLDMHNNLLVTVPLGFRRLAHITSLNLSSNRLSNNSLDTIAQMTSLRDLKLAKNLLYGPLSESMANLTSLEILDIHGNNVSAMPSKASSMARLRILNLSENSFESLDFEELAQLPLTELQARKNKLSGTLIESGIDSLPNLQTLDVSSNQLTRLVPLGGSISLPMVHALSLSMNRLQGLPDMTTWSSLLTLTVDENCISGIPNSFTSLTKLRHADFSANDIRVVPPEIARMDNLSMIRLSGNPLRDKKFVSITTDELKEALSSRLEPPPPYQDGGRQTTNAGSMGANAISIDEAGRPSTTSGNVTGSAGVDDFDSRSEEEDDFATPPTSAPHSPRGRSRTASSLRSRSRTLSNQVWPLKPGGLLDRSRTESSSLHPVVCSRVAADYQVKQVHLQHNLFAGFPNSLSFFADTLTTLSLAHNQLVGESYLTEELDLPVLKELNLSSNHVTGLGPLTKYLHAPMLDKLDVSLNRINALPADLREAFPELSVLIAASNHLIELEPDTIKGLRIVDASSNDITHLNPRIGLLGGRGGLERLDVMGNRFRVPRYNVLERGTEATLRWLRGRVPVADMGAWKKENSEDSAEDA</sequence>
<feature type="compositionally biased region" description="Polar residues" evidence="3">
    <location>
        <begin position="293"/>
        <end position="313"/>
    </location>
</feature>
<feature type="region of interest" description="Disordered" evidence="3">
    <location>
        <begin position="409"/>
        <end position="488"/>
    </location>
</feature>
<dbReference type="AlphaFoldDB" id="A0A8K0SLN9"/>
<dbReference type="PANTHER" id="PTHR48051">
    <property type="match status" value="1"/>
</dbReference>
<dbReference type="SMART" id="SM00369">
    <property type="entry name" value="LRR_TYP"/>
    <property type="match status" value="10"/>
</dbReference>
<dbReference type="OrthoDB" id="676979at2759"/>
<protein>
    <recommendedName>
        <fullName evidence="6">Adenylate cyclase</fullName>
    </recommendedName>
</protein>
<feature type="compositionally biased region" description="Polar residues" evidence="3">
    <location>
        <begin position="425"/>
        <end position="450"/>
    </location>
</feature>
<feature type="region of interest" description="Disordered" evidence="3">
    <location>
        <begin position="1"/>
        <end position="391"/>
    </location>
</feature>
<dbReference type="InterPro" id="IPR003591">
    <property type="entry name" value="Leu-rich_rpt_typical-subtyp"/>
</dbReference>
<proteinExistence type="predicted"/>
<keyword evidence="5" id="KW-1185">Reference proteome</keyword>
<feature type="compositionally biased region" description="Polar residues" evidence="3">
    <location>
        <begin position="365"/>
        <end position="375"/>
    </location>
</feature>
<dbReference type="InterPro" id="IPR001611">
    <property type="entry name" value="Leu-rich_rpt"/>
</dbReference>
<comment type="caution">
    <text evidence="4">The sequence shown here is derived from an EMBL/GenBank/DDBJ whole genome shotgun (WGS) entry which is preliminary data.</text>
</comment>
<dbReference type="InterPro" id="IPR050216">
    <property type="entry name" value="LRR_domain-containing"/>
</dbReference>
<keyword evidence="2" id="KW-0677">Repeat</keyword>
<evidence type="ECO:0000256" key="1">
    <source>
        <dbReference type="ARBA" id="ARBA00022614"/>
    </source>
</evidence>
<evidence type="ECO:0000256" key="2">
    <source>
        <dbReference type="ARBA" id="ARBA00022737"/>
    </source>
</evidence>
<dbReference type="Proteomes" id="UP000813444">
    <property type="component" value="Unassembled WGS sequence"/>
</dbReference>
<gene>
    <name evidence="4" type="ORF">B0I35DRAFT_481582</name>
</gene>
<dbReference type="PROSITE" id="PS51450">
    <property type="entry name" value="LRR"/>
    <property type="match status" value="2"/>
</dbReference>
<dbReference type="Pfam" id="PF13516">
    <property type="entry name" value="LRR_6"/>
    <property type="match status" value="2"/>
</dbReference>
<name>A0A8K0SLN9_9HYPO</name>
<evidence type="ECO:0000256" key="3">
    <source>
        <dbReference type="SAM" id="MobiDB-lite"/>
    </source>
</evidence>
<feature type="compositionally biased region" description="Polar residues" evidence="3">
    <location>
        <begin position="69"/>
        <end position="87"/>
    </location>
</feature>
<feature type="compositionally biased region" description="Polar residues" evidence="3">
    <location>
        <begin position="902"/>
        <end position="911"/>
    </location>
</feature>
<dbReference type="SUPFAM" id="SSF52058">
    <property type="entry name" value="L domain-like"/>
    <property type="match status" value="2"/>
</dbReference>
<feature type="compositionally biased region" description="Low complexity" evidence="3">
    <location>
        <begin position="236"/>
        <end position="250"/>
    </location>
</feature>
<evidence type="ECO:0008006" key="6">
    <source>
        <dbReference type="Google" id="ProtNLM"/>
    </source>
</evidence>
<reference evidence="4" key="1">
    <citation type="journal article" date="2021" name="Nat. Commun.">
        <title>Genetic determinants of endophytism in the Arabidopsis root mycobiome.</title>
        <authorList>
            <person name="Mesny F."/>
            <person name="Miyauchi S."/>
            <person name="Thiergart T."/>
            <person name="Pickel B."/>
            <person name="Atanasova L."/>
            <person name="Karlsson M."/>
            <person name="Huettel B."/>
            <person name="Barry K.W."/>
            <person name="Haridas S."/>
            <person name="Chen C."/>
            <person name="Bauer D."/>
            <person name="Andreopoulos W."/>
            <person name="Pangilinan J."/>
            <person name="LaButti K."/>
            <person name="Riley R."/>
            <person name="Lipzen A."/>
            <person name="Clum A."/>
            <person name="Drula E."/>
            <person name="Henrissat B."/>
            <person name="Kohler A."/>
            <person name="Grigoriev I.V."/>
            <person name="Martin F.M."/>
            <person name="Hacquard S."/>
        </authorList>
    </citation>
    <scope>NUCLEOTIDE SEQUENCE</scope>
    <source>
        <strain evidence="4">MPI-CAGE-CH-0235</strain>
    </source>
</reference>
<evidence type="ECO:0000313" key="4">
    <source>
        <dbReference type="EMBL" id="KAH7311632.1"/>
    </source>
</evidence>
<accession>A0A8K0SLN9</accession>
<feature type="compositionally biased region" description="Polar residues" evidence="3">
    <location>
        <begin position="203"/>
        <end position="213"/>
    </location>
</feature>